<evidence type="ECO:0000313" key="5">
    <source>
        <dbReference type="RefSeq" id="XP_042564881.1"/>
    </source>
</evidence>
<dbReference type="OrthoDB" id="8922121at2759"/>
<sequence length="171" mass="19958">MGLPGIHNRKPAYSYDDRGGYFPFECLDQNVQLTFPASAFKSNGTAQVNVGLKKAIYDALRKIDVLFENDTMPNSWDQKKIDDFRNIVYRLVEENECVLNSSQAIEDDFSDREILLDAYFKEMADLLLQKEFSACAWEVVRKETLRTLGFILQNASDHLFWTRRHGHKRRR</sequence>
<dbReference type="GeneID" id="116221431"/>
<proteinExistence type="predicted"/>
<name>A0A8M1KLF1_CLUHA</name>
<dbReference type="RefSeq" id="XP_042564881.1">
    <property type="nucleotide sequence ID" value="XM_042708947.1"/>
</dbReference>
<dbReference type="GO" id="GO:0005576">
    <property type="term" value="C:extracellular region"/>
    <property type="evidence" value="ECO:0007669"/>
    <property type="project" value="UniProtKB-SubCell"/>
</dbReference>
<dbReference type="Pfam" id="PF00143">
    <property type="entry name" value="Interferon"/>
    <property type="match status" value="1"/>
</dbReference>
<dbReference type="GO" id="GO:0006952">
    <property type="term" value="P:defense response"/>
    <property type="evidence" value="ECO:0007669"/>
    <property type="project" value="InterPro"/>
</dbReference>
<dbReference type="PANTHER" id="PTHR11691">
    <property type="entry name" value="TYPE I INTERFERON"/>
    <property type="match status" value="1"/>
</dbReference>
<dbReference type="Proteomes" id="UP000515152">
    <property type="component" value="Chromosome 1"/>
</dbReference>
<evidence type="ECO:0000313" key="4">
    <source>
        <dbReference type="Proteomes" id="UP000515152"/>
    </source>
</evidence>
<keyword evidence="4" id="KW-1185">Reference proteome</keyword>
<reference evidence="5" key="1">
    <citation type="submission" date="2025-08" db="UniProtKB">
        <authorList>
            <consortium name="RefSeq"/>
        </authorList>
    </citation>
    <scope>IDENTIFICATION</scope>
</reference>
<comment type="subcellular location">
    <subcellularLocation>
        <location evidence="1">Secreted</location>
    </subcellularLocation>
</comment>
<keyword evidence="2" id="KW-0964">Secreted</keyword>
<dbReference type="PANTHER" id="PTHR11691:SF62">
    <property type="entry name" value="INTERFERON PHI 2-RELATED"/>
    <property type="match status" value="1"/>
</dbReference>
<organism evidence="4 5">
    <name type="scientific">Clupea harengus</name>
    <name type="common">Atlantic herring</name>
    <dbReference type="NCBI Taxonomy" id="7950"/>
    <lineage>
        <taxon>Eukaryota</taxon>
        <taxon>Metazoa</taxon>
        <taxon>Chordata</taxon>
        <taxon>Craniata</taxon>
        <taxon>Vertebrata</taxon>
        <taxon>Euteleostomi</taxon>
        <taxon>Actinopterygii</taxon>
        <taxon>Neopterygii</taxon>
        <taxon>Teleostei</taxon>
        <taxon>Clupei</taxon>
        <taxon>Clupeiformes</taxon>
        <taxon>Clupeoidei</taxon>
        <taxon>Clupeidae</taxon>
        <taxon>Clupea</taxon>
    </lineage>
</organism>
<evidence type="ECO:0000256" key="2">
    <source>
        <dbReference type="ARBA" id="ARBA00022525"/>
    </source>
</evidence>
<dbReference type="GO" id="GO:0005126">
    <property type="term" value="F:cytokine receptor binding"/>
    <property type="evidence" value="ECO:0007669"/>
    <property type="project" value="InterPro"/>
</dbReference>
<gene>
    <name evidence="5" type="primary">LOC116221431</name>
</gene>
<accession>A0A8M1KLF1</accession>
<protein>
    <submittedName>
        <fullName evidence="5">Interferon beta-like</fullName>
    </submittedName>
</protein>
<keyword evidence="3" id="KW-1015">Disulfide bond</keyword>
<dbReference type="InterPro" id="IPR000471">
    <property type="entry name" value="Interferon_alpha/beta/delta"/>
</dbReference>
<dbReference type="AlphaFoldDB" id="A0A8M1KLF1"/>
<dbReference type="KEGG" id="char:116221431"/>
<evidence type="ECO:0000256" key="3">
    <source>
        <dbReference type="ARBA" id="ARBA00023157"/>
    </source>
</evidence>
<evidence type="ECO:0000256" key="1">
    <source>
        <dbReference type="ARBA" id="ARBA00004613"/>
    </source>
</evidence>